<organism evidence="3 4">
    <name type="scientific">Clytia hemisphaerica</name>
    <dbReference type="NCBI Taxonomy" id="252671"/>
    <lineage>
        <taxon>Eukaryota</taxon>
        <taxon>Metazoa</taxon>
        <taxon>Cnidaria</taxon>
        <taxon>Hydrozoa</taxon>
        <taxon>Hydroidolina</taxon>
        <taxon>Leptothecata</taxon>
        <taxon>Obeliida</taxon>
        <taxon>Clytiidae</taxon>
        <taxon>Clytia</taxon>
    </lineage>
</organism>
<dbReference type="Proteomes" id="UP000594262">
    <property type="component" value="Unplaced"/>
</dbReference>
<keyword evidence="2" id="KW-0732">Signal</keyword>
<keyword evidence="4" id="KW-1185">Reference proteome</keyword>
<proteinExistence type="predicted"/>
<sequence length="149" mass="17038">MENFKFGIVIFTLCLVLCQSSYLSGLLKQHHHLSTRDVMSTLEDEFLESLSKRDAVENESESEYEGGMEERSTTTTPEIWAFCNNVNPYSLKQCTCESLICKDGERRTCVFSSVQLKMALSCHLKRAVTEITDIENLTKNDCECKFRSL</sequence>
<reference evidence="3" key="1">
    <citation type="submission" date="2021-01" db="UniProtKB">
        <authorList>
            <consortium name="EnsemblMetazoa"/>
        </authorList>
    </citation>
    <scope>IDENTIFICATION</scope>
</reference>
<dbReference type="OrthoDB" id="538811at2759"/>
<evidence type="ECO:0008006" key="5">
    <source>
        <dbReference type="Google" id="ProtNLM"/>
    </source>
</evidence>
<dbReference type="EnsemblMetazoa" id="CLYHEMT009339.2">
    <property type="protein sequence ID" value="CLYHEMP009339.2"/>
    <property type="gene ID" value="CLYHEMG009339"/>
</dbReference>
<feature type="compositionally biased region" description="Acidic residues" evidence="1">
    <location>
        <begin position="57"/>
        <end position="67"/>
    </location>
</feature>
<dbReference type="AlphaFoldDB" id="A0A7M5WLE3"/>
<feature type="region of interest" description="Disordered" evidence="1">
    <location>
        <begin position="54"/>
        <end position="73"/>
    </location>
</feature>
<feature type="chain" id="PRO_5029728412" description="Cnidarian restricted protein" evidence="2">
    <location>
        <begin position="21"/>
        <end position="149"/>
    </location>
</feature>
<protein>
    <recommendedName>
        <fullName evidence="5">Cnidarian restricted protein</fullName>
    </recommendedName>
</protein>
<evidence type="ECO:0000313" key="3">
    <source>
        <dbReference type="EnsemblMetazoa" id="CLYHEMP009339.2"/>
    </source>
</evidence>
<accession>A0A7M5WLE3</accession>
<feature type="signal peptide" evidence="2">
    <location>
        <begin position="1"/>
        <end position="20"/>
    </location>
</feature>
<evidence type="ECO:0000256" key="1">
    <source>
        <dbReference type="SAM" id="MobiDB-lite"/>
    </source>
</evidence>
<evidence type="ECO:0000256" key="2">
    <source>
        <dbReference type="SAM" id="SignalP"/>
    </source>
</evidence>
<name>A0A7M5WLE3_9CNID</name>
<evidence type="ECO:0000313" key="4">
    <source>
        <dbReference type="Proteomes" id="UP000594262"/>
    </source>
</evidence>